<organism evidence="1">
    <name type="scientific">uncultured Caudovirales phage</name>
    <dbReference type="NCBI Taxonomy" id="2100421"/>
    <lineage>
        <taxon>Viruses</taxon>
        <taxon>Duplodnaviria</taxon>
        <taxon>Heunggongvirae</taxon>
        <taxon>Uroviricota</taxon>
        <taxon>Caudoviricetes</taxon>
        <taxon>Peduoviridae</taxon>
        <taxon>Maltschvirus</taxon>
        <taxon>Maltschvirus maltsch</taxon>
    </lineage>
</organism>
<evidence type="ECO:0000313" key="1">
    <source>
        <dbReference type="EMBL" id="CAB4126808.1"/>
    </source>
</evidence>
<protein>
    <recommendedName>
        <fullName evidence="2">Cytidine and deoxycytidylate deaminase domain containing protein</fullName>
    </recommendedName>
</protein>
<name>A0A6J5KWA3_9CAUD</name>
<gene>
    <name evidence="1" type="ORF">UFOVP78_19</name>
</gene>
<dbReference type="GO" id="GO:0003824">
    <property type="term" value="F:catalytic activity"/>
    <property type="evidence" value="ECO:0007669"/>
    <property type="project" value="InterPro"/>
</dbReference>
<accession>A0A6J5KWA3</accession>
<sequence>MTCAKAYVPARIVLPDGTEFTGANDCNRPQAACPRVGAAYARDDYSMCGSVCWQWGHAEAVCLAKAARARADLSGAWAYVGWHRICGDCRAALNARGIPDERIVCEVVA</sequence>
<evidence type="ECO:0008006" key="2">
    <source>
        <dbReference type="Google" id="ProtNLM"/>
    </source>
</evidence>
<dbReference type="SUPFAM" id="SSF53927">
    <property type="entry name" value="Cytidine deaminase-like"/>
    <property type="match status" value="1"/>
</dbReference>
<dbReference type="InterPro" id="IPR016193">
    <property type="entry name" value="Cytidine_deaminase-like"/>
</dbReference>
<reference evidence="1" key="1">
    <citation type="submission" date="2020-04" db="EMBL/GenBank/DDBJ databases">
        <authorList>
            <person name="Chiriac C."/>
            <person name="Salcher M."/>
            <person name="Ghai R."/>
            <person name="Kavagutti S V."/>
        </authorList>
    </citation>
    <scope>NUCLEOTIDE SEQUENCE</scope>
</reference>
<dbReference type="EMBL" id="LR796203">
    <property type="protein sequence ID" value="CAB4126808.1"/>
    <property type="molecule type" value="Genomic_DNA"/>
</dbReference>
<dbReference type="Gene3D" id="3.40.140.10">
    <property type="entry name" value="Cytidine Deaminase, domain 2"/>
    <property type="match status" value="1"/>
</dbReference>
<proteinExistence type="predicted"/>